<keyword evidence="2" id="KW-1185">Reference proteome</keyword>
<organism evidence="1 2">
    <name type="scientific">Pseudolycoriella hygida</name>
    <dbReference type="NCBI Taxonomy" id="35572"/>
    <lineage>
        <taxon>Eukaryota</taxon>
        <taxon>Metazoa</taxon>
        <taxon>Ecdysozoa</taxon>
        <taxon>Arthropoda</taxon>
        <taxon>Hexapoda</taxon>
        <taxon>Insecta</taxon>
        <taxon>Pterygota</taxon>
        <taxon>Neoptera</taxon>
        <taxon>Endopterygota</taxon>
        <taxon>Diptera</taxon>
        <taxon>Nematocera</taxon>
        <taxon>Sciaroidea</taxon>
        <taxon>Sciaridae</taxon>
        <taxon>Pseudolycoriella</taxon>
    </lineage>
</organism>
<proteinExistence type="predicted"/>
<accession>A0A9Q0S0A9</accession>
<dbReference type="Proteomes" id="UP001151699">
    <property type="component" value="Chromosome B"/>
</dbReference>
<comment type="caution">
    <text evidence="1">The sequence shown here is derived from an EMBL/GenBank/DDBJ whole genome shotgun (WGS) entry which is preliminary data.</text>
</comment>
<gene>
    <name evidence="1" type="ORF">Bhyg_05744</name>
</gene>
<name>A0A9Q0S0A9_9DIPT</name>
<evidence type="ECO:0000313" key="2">
    <source>
        <dbReference type="Proteomes" id="UP001151699"/>
    </source>
</evidence>
<dbReference type="EMBL" id="WJQU01000002">
    <property type="protein sequence ID" value="KAJ6640812.1"/>
    <property type="molecule type" value="Genomic_DNA"/>
</dbReference>
<reference evidence="1" key="1">
    <citation type="submission" date="2022-07" db="EMBL/GenBank/DDBJ databases">
        <authorList>
            <person name="Trinca V."/>
            <person name="Uliana J.V.C."/>
            <person name="Torres T.T."/>
            <person name="Ward R.J."/>
            <person name="Monesi N."/>
        </authorList>
    </citation>
    <scope>NUCLEOTIDE SEQUENCE</scope>
    <source>
        <strain evidence="1">HSMRA1968</strain>
        <tissue evidence="1">Whole embryos</tissue>
    </source>
</reference>
<sequence length="28" mass="3129">MLPFRTNTVETGKTCLDGMLAQLANKKF</sequence>
<protein>
    <submittedName>
        <fullName evidence="1">Uncharacterized protein</fullName>
    </submittedName>
</protein>
<dbReference type="AlphaFoldDB" id="A0A9Q0S0A9"/>
<evidence type="ECO:0000313" key="1">
    <source>
        <dbReference type="EMBL" id="KAJ6640812.1"/>
    </source>
</evidence>